<accession>A0A397TQE7</accession>
<dbReference type="Proteomes" id="UP000266673">
    <property type="component" value="Unassembled WGS sequence"/>
</dbReference>
<reference evidence="2 3" key="1">
    <citation type="submission" date="2018-06" db="EMBL/GenBank/DDBJ databases">
        <title>Comparative genomics reveals the genomic features of Rhizophagus irregularis, R. cerebriforme, R. diaphanum and Gigaspora rosea, and their symbiotic lifestyle signature.</title>
        <authorList>
            <person name="Morin E."/>
            <person name="San Clemente H."/>
            <person name="Chen E.C.H."/>
            <person name="De La Providencia I."/>
            <person name="Hainaut M."/>
            <person name="Kuo A."/>
            <person name="Kohler A."/>
            <person name="Murat C."/>
            <person name="Tang N."/>
            <person name="Roy S."/>
            <person name="Loubradou J."/>
            <person name="Henrissat B."/>
            <person name="Grigoriev I.V."/>
            <person name="Corradi N."/>
            <person name="Roux C."/>
            <person name="Martin F.M."/>
        </authorList>
    </citation>
    <scope>NUCLEOTIDE SEQUENCE [LARGE SCALE GENOMIC DNA]</scope>
    <source>
        <strain evidence="2 3">DAOM 194757</strain>
    </source>
</reference>
<comment type="caution">
    <text evidence="2">The sequence shown here is derived from an EMBL/GenBank/DDBJ whole genome shotgun (WGS) entry which is preliminary data.</text>
</comment>
<proteinExistence type="predicted"/>
<feature type="compositionally biased region" description="Polar residues" evidence="1">
    <location>
        <begin position="49"/>
        <end position="61"/>
    </location>
</feature>
<dbReference type="EMBL" id="QKWP01005158">
    <property type="protein sequence ID" value="RIB00134.1"/>
    <property type="molecule type" value="Genomic_DNA"/>
</dbReference>
<feature type="compositionally biased region" description="Polar residues" evidence="1">
    <location>
        <begin position="1"/>
        <end position="17"/>
    </location>
</feature>
<name>A0A397TQE7_9GLOM</name>
<protein>
    <submittedName>
        <fullName evidence="2">Uncharacterized protein</fullName>
    </submittedName>
</protein>
<dbReference type="AlphaFoldDB" id="A0A397TQE7"/>
<organism evidence="2 3">
    <name type="scientific">Gigaspora rosea</name>
    <dbReference type="NCBI Taxonomy" id="44941"/>
    <lineage>
        <taxon>Eukaryota</taxon>
        <taxon>Fungi</taxon>
        <taxon>Fungi incertae sedis</taxon>
        <taxon>Mucoromycota</taxon>
        <taxon>Glomeromycotina</taxon>
        <taxon>Glomeromycetes</taxon>
        <taxon>Diversisporales</taxon>
        <taxon>Gigasporaceae</taxon>
        <taxon>Gigaspora</taxon>
    </lineage>
</organism>
<gene>
    <name evidence="2" type="ORF">C2G38_2235493</name>
</gene>
<sequence length="87" mass="9515">MTQQNDITNEISPNNGGTKATTPKVATPKTTKPKTSKPKTTTPERRKATSNAATPKMTTPRQRLLGKKGVNKDQFYIGAQQTFLLVN</sequence>
<feature type="compositionally biased region" description="Low complexity" evidence="1">
    <location>
        <begin position="18"/>
        <end position="30"/>
    </location>
</feature>
<feature type="region of interest" description="Disordered" evidence="1">
    <location>
        <begin position="1"/>
        <end position="66"/>
    </location>
</feature>
<evidence type="ECO:0000313" key="2">
    <source>
        <dbReference type="EMBL" id="RIB00134.1"/>
    </source>
</evidence>
<evidence type="ECO:0000313" key="3">
    <source>
        <dbReference type="Proteomes" id="UP000266673"/>
    </source>
</evidence>
<keyword evidence="3" id="KW-1185">Reference proteome</keyword>
<evidence type="ECO:0000256" key="1">
    <source>
        <dbReference type="SAM" id="MobiDB-lite"/>
    </source>
</evidence>